<evidence type="ECO:0000256" key="3">
    <source>
        <dbReference type="ARBA" id="ARBA00022741"/>
    </source>
</evidence>
<dbReference type="RefSeq" id="WP_307814612.1">
    <property type="nucleotide sequence ID" value="NZ_BAAALZ010000001.1"/>
</dbReference>
<dbReference type="GO" id="GO:0005524">
    <property type="term" value="F:ATP binding"/>
    <property type="evidence" value="ECO:0007669"/>
    <property type="project" value="UniProtKB-KW"/>
</dbReference>
<proteinExistence type="predicted"/>
<dbReference type="AlphaFoldDB" id="A0A852RCU4"/>
<dbReference type="Gene3D" id="3.40.50.300">
    <property type="entry name" value="P-loop containing nucleotide triphosphate hydrolases"/>
    <property type="match status" value="1"/>
</dbReference>
<keyword evidence="9" id="KW-1185">Reference proteome</keyword>
<dbReference type="InterPro" id="IPR003439">
    <property type="entry name" value="ABC_transporter-like_ATP-bd"/>
</dbReference>
<dbReference type="GO" id="GO:0046677">
    <property type="term" value="P:response to antibiotic"/>
    <property type="evidence" value="ECO:0007669"/>
    <property type="project" value="UniProtKB-KW"/>
</dbReference>
<dbReference type="SUPFAM" id="SSF52540">
    <property type="entry name" value="P-loop containing nucleoside triphosphate hydrolases"/>
    <property type="match status" value="1"/>
</dbReference>
<accession>A0A852RCU4</accession>
<dbReference type="InterPro" id="IPR017871">
    <property type="entry name" value="ABC_transporter-like_CS"/>
</dbReference>
<gene>
    <name evidence="8" type="ORF">BJ960_002009</name>
</gene>
<dbReference type="PANTHER" id="PTHR42711:SF19">
    <property type="entry name" value="DOXORUBICIN RESISTANCE ATP-BINDING PROTEIN DRRA"/>
    <property type="match status" value="1"/>
</dbReference>
<evidence type="ECO:0000256" key="1">
    <source>
        <dbReference type="ARBA" id="ARBA00004202"/>
    </source>
</evidence>
<keyword evidence="5" id="KW-0046">Antibiotic resistance</keyword>
<evidence type="ECO:0000256" key="4">
    <source>
        <dbReference type="ARBA" id="ARBA00022840"/>
    </source>
</evidence>
<evidence type="ECO:0000256" key="5">
    <source>
        <dbReference type="ARBA" id="ARBA00023251"/>
    </source>
</evidence>
<evidence type="ECO:0000313" key="9">
    <source>
        <dbReference type="Proteomes" id="UP000586095"/>
    </source>
</evidence>
<keyword evidence="2" id="KW-0813">Transport</keyword>
<dbReference type="EMBL" id="JACCBD010000001">
    <property type="protein sequence ID" value="NYD27206.1"/>
    <property type="molecule type" value="Genomic_DNA"/>
</dbReference>
<comment type="subcellular location">
    <subcellularLocation>
        <location evidence="1">Cell membrane</location>
        <topology evidence="1">Peripheral membrane protein</topology>
    </subcellularLocation>
</comment>
<organism evidence="8 9">
    <name type="scientific">Leucobacter aridicollis</name>
    <dbReference type="NCBI Taxonomy" id="283878"/>
    <lineage>
        <taxon>Bacteria</taxon>
        <taxon>Bacillati</taxon>
        <taxon>Actinomycetota</taxon>
        <taxon>Actinomycetes</taxon>
        <taxon>Micrococcales</taxon>
        <taxon>Microbacteriaceae</taxon>
        <taxon>Leucobacter</taxon>
    </lineage>
</organism>
<name>A0A852RCU4_9MICO</name>
<protein>
    <submittedName>
        <fullName evidence="8">ABC-2 type transport system ATP-binding protein</fullName>
    </submittedName>
</protein>
<comment type="caution">
    <text evidence="8">The sequence shown here is derived from an EMBL/GenBank/DDBJ whole genome shotgun (WGS) entry which is preliminary data.</text>
</comment>
<feature type="region of interest" description="Disordered" evidence="6">
    <location>
        <begin position="1"/>
        <end position="138"/>
    </location>
</feature>
<feature type="compositionally biased region" description="Low complexity" evidence="6">
    <location>
        <begin position="39"/>
        <end position="110"/>
    </location>
</feature>
<dbReference type="PANTHER" id="PTHR42711">
    <property type="entry name" value="ABC TRANSPORTER ATP-BINDING PROTEIN"/>
    <property type="match status" value="1"/>
</dbReference>
<feature type="compositionally biased region" description="Low complexity" evidence="6">
    <location>
        <begin position="118"/>
        <end position="127"/>
    </location>
</feature>
<sequence length="406" mass="41612">MLPETPPSSSDALPDVGVGAAETPAKRPSDALPSFADMPSAGAEEPAVAPPVSARPAATTPAPAVTTPAPAVTTSESAAATPAPEETGAAEATPARSDAAAGAAAPAAAPRARRTRPADAATSAEAPARNRIEVPTPSVVRARERGRVAEQNPVVLRTEMLTKVFGSTVAANEVSFEVHGGSLTGVVGPNGAGKTTTLSMISGLLRPSSGRVAVGDVDVWADGAAAKRLIGTLPDRLRLFDRLTGGQLLYYSGVLHGVAEAEVAKRSAELAEAFGLESALDRLVSDYSAGMQKKIALACSMIHAPEVLVLDEPFEAIDPVSAANVTDILEKYVAGGGSVVMSSHSLELIQRVCDHVVIIVDGSVIAQGTVDEVRDGVSLEDRFRALTGIDESQKGLQWLHGSSDSE</sequence>
<dbReference type="CDD" id="cd03230">
    <property type="entry name" value="ABC_DR_subfamily_A"/>
    <property type="match status" value="1"/>
</dbReference>
<evidence type="ECO:0000259" key="7">
    <source>
        <dbReference type="PROSITE" id="PS50893"/>
    </source>
</evidence>
<dbReference type="PROSITE" id="PS50893">
    <property type="entry name" value="ABC_TRANSPORTER_2"/>
    <property type="match status" value="1"/>
</dbReference>
<reference evidence="8 9" key="1">
    <citation type="submission" date="2020-07" db="EMBL/GenBank/DDBJ databases">
        <title>Sequencing the genomes of 1000 actinobacteria strains.</title>
        <authorList>
            <person name="Klenk H.-P."/>
        </authorList>
    </citation>
    <scope>NUCLEOTIDE SEQUENCE [LARGE SCALE GENOMIC DNA]</scope>
    <source>
        <strain evidence="8 9">DSM 17380</strain>
    </source>
</reference>
<dbReference type="Proteomes" id="UP000586095">
    <property type="component" value="Unassembled WGS sequence"/>
</dbReference>
<keyword evidence="3" id="KW-0547">Nucleotide-binding</keyword>
<dbReference type="InterPro" id="IPR003593">
    <property type="entry name" value="AAA+_ATPase"/>
</dbReference>
<evidence type="ECO:0000313" key="8">
    <source>
        <dbReference type="EMBL" id="NYD27206.1"/>
    </source>
</evidence>
<dbReference type="InterPro" id="IPR050763">
    <property type="entry name" value="ABC_transporter_ATP-binding"/>
</dbReference>
<dbReference type="Pfam" id="PF00005">
    <property type="entry name" value="ABC_tran"/>
    <property type="match status" value="1"/>
</dbReference>
<feature type="domain" description="ABC transporter" evidence="7">
    <location>
        <begin position="156"/>
        <end position="386"/>
    </location>
</feature>
<dbReference type="PROSITE" id="PS00211">
    <property type="entry name" value="ABC_TRANSPORTER_1"/>
    <property type="match status" value="1"/>
</dbReference>
<keyword evidence="4 8" id="KW-0067">ATP-binding</keyword>
<dbReference type="GO" id="GO:0005886">
    <property type="term" value="C:plasma membrane"/>
    <property type="evidence" value="ECO:0007669"/>
    <property type="project" value="UniProtKB-SubCell"/>
</dbReference>
<dbReference type="GO" id="GO:0016887">
    <property type="term" value="F:ATP hydrolysis activity"/>
    <property type="evidence" value="ECO:0007669"/>
    <property type="project" value="InterPro"/>
</dbReference>
<dbReference type="InterPro" id="IPR027417">
    <property type="entry name" value="P-loop_NTPase"/>
</dbReference>
<dbReference type="SMART" id="SM00382">
    <property type="entry name" value="AAA"/>
    <property type="match status" value="1"/>
</dbReference>
<evidence type="ECO:0000256" key="2">
    <source>
        <dbReference type="ARBA" id="ARBA00022448"/>
    </source>
</evidence>
<evidence type="ECO:0000256" key="6">
    <source>
        <dbReference type="SAM" id="MobiDB-lite"/>
    </source>
</evidence>